<dbReference type="InterPro" id="IPR011050">
    <property type="entry name" value="Pectin_lyase_fold/virulence"/>
</dbReference>
<dbReference type="InterPro" id="IPR006626">
    <property type="entry name" value="PbH1"/>
</dbReference>
<organism evidence="4 5">
    <name type="scientific">Paramesorhizobium deserti</name>
    <dbReference type="NCBI Taxonomy" id="1494590"/>
    <lineage>
        <taxon>Bacteria</taxon>
        <taxon>Pseudomonadati</taxon>
        <taxon>Pseudomonadota</taxon>
        <taxon>Alphaproteobacteria</taxon>
        <taxon>Hyphomicrobiales</taxon>
        <taxon>Phyllobacteriaceae</taxon>
        <taxon>Paramesorhizobium</taxon>
    </lineage>
</organism>
<dbReference type="SUPFAM" id="SSF51126">
    <property type="entry name" value="Pectin lyase-like"/>
    <property type="match status" value="1"/>
</dbReference>
<reference evidence="4 5" key="1">
    <citation type="submission" date="2015-11" db="EMBL/GenBank/DDBJ databases">
        <title>Draft genome sequence of Paramesorhizobium deserti A-3-E, a strain highly resistant to diverse beta-lactam antibiotics.</title>
        <authorList>
            <person name="Lv R."/>
            <person name="Yang X."/>
            <person name="Fang N."/>
            <person name="Guo J."/>
            <person name="Luo X."/>
            <person name="Peng F."/>
            <person name="Yang R."/>
            <person name="Cui Y."/>
            <person name="Fang C."/>
            <person name="Song Y."/>
        </authorList>
    </citation>
    <scope>NUCLEOTIDE SEQUENCE [LARGE SCALE GENOMIC DNA]</scope>
    <source>
        <strain evidence="4 5">A-3-E</strain>
    </source>
</reference>
<gene>
    <name evidence="4" type="ORF">ATN84_01835</name>
</gene>
<dbReference type="InterPro" id="IPR059226">
    <property type="entry name" value="Choice_anch_Q_dom"/>
</dbReference>
<sequence>MNAVAAAFFIFISNHETSATTSNMAPDCGIMQANQSRQFDATVGDATKSAVIWMVDGVIGGAPEIGTITEQGLYTAPANMEKAVNATVTAVSAEDQTEVANVRVCNEPYSRPGNTYYVDTTGSNTNPGTVGAPWRNIQYAVDHVQAGDTILVRGGVYNETVTVTKSGSADGGFITLMEYPGENAVIDGTGLVREPTGMRGLITLHHVSYFRVKDFEIRNYKSDSEFIVIGLLVHGSGERIEIRNNDIHAIEANNLPSNGNANGLGIAVYGTEATPIRNVIIDGNELHALKTGRGESLTVGGNVEGWQITRNSVHDNNFIGIDAIGYYVNGAEYDRARNGWIASNAVFNLSSAGNQALTIVAAAVGIYVDGGRNITIERNHVDAAEGGIWLLSEHPGKNTSNVTVRNNLVRFNQNAGILVGGYTAAESGGAENITVVNNTLFQNNTRNVKGINAGELQILFNATDVVFENNILYAGEKGYAIVKFSPADPGSVTLGNNIYYTTSGGTRVRWFWIDTNYYNDGGPSDDFNAFRAASGDSSTSIVADPDFVNVDELDLRLAAGSPGVDSGRFVSAAGIADYAGNPRVQDAKIDRGAYEHVR</sequence>
<dbReference type="InterPro" id="IPR052052">
    <property type="entry name" value="Polysaccharide_Lyase_9"/>
</dbReference>
<comment type="caution">
    <text evidence="4">The sequence shown here is derived from an EMBL/GenBank/DDBJ whole genome shotgun (WGS) entry which is preliminary data.</text>
</comment>
<dbReference type="InterPro" id="IPR012334">
    <property type="entry name" value="Pectin_lyas_fold"/>
</dbReference>
<protein>
    <submittedName>
        <fullName evidence="4">Uncharacterized protein</fullName>
    </submittedName>
</protein>
<keyword evidence="5" id="KW-1185">Reference proteome</keyword>
<evidence type="ECO:0000313" key="5">
    <source>
        <dbReference type="Proteomes" id="UP000070107"/>
    </source>
</evidence>
<dbReference type="NCBIfam" id="NF041518">
    <property type="entry name" value="choice_anch_Q"/>
    <property type="match status" value="1"/>
</dbReference>
<accession>A0A135HZH4</accession>
<dbReference type="PANTHER" id="PTHR40088">
    <property type="entry name" value="PECTATE LYASE (EUROFUNG)"/>
    <property type="match status" value="1"/>
</dbReference>
<dbReference type="GO" id="GO:0016837">
    <property type="term" value="F:carbon-oxygen lyase activity, acting on polysaccharides"/>
    <property type="evidence" value="ECO:0007669"/>
    <property type="project" value="TreeGrafter"/>
</dbReference>
<evidence type="ECO:0000256" key="2">
    <source>
        <dbReference type="ARBA" id="ARBA00022525"/>
    </source>
</evidence>
<comment type="subcellular location">
    <subcellularLocation>
        <location evidence="1">Secreted</location>
    </subcellularLocation>
</comment>
<dbReference type="EMBL" id="LNTU01000001">
    <property type="protein sequence ID" value="KXF78558.1"/>
    <property type="molecule type" value="Genomic_DNA"/>
</dbReference>
<dbReference type="Gene3D" id="2.160.20.10">
    <property type="entry name" value="Single-stranded right-handed beta-helix, Pectin lyase-like"/>
    <property type="match status" value="1"/>
</dbReference>
<dbReference type="AlphaFoldDB" id="A0A135HZH4"/>
<evidence type="ECO:0000256" key="3">
    <source>
        <dbReference type="ARBA" id="ARBA00022729"/>
    </source>
</evidence>
<proteinExistence type="predicted"/>
<keyword evidence="3" id="KW-0732">Signal</keyword>
<dbReference type="PANTHER" id="PTHR40088:SF2">
    <property type="entry name" value="SECRETED SUGAR HYDROLASE"/>
    <property type="match status" value="1"/>
</dbReference>
<dbReference type="STRING" id="1494590.ATN84_01835"/>
<evidence type="ECO:0000256" key="1">
    <source>
        <dbReference type="ARBA" id="ARBA00004613"/>
    </source>
</evidence>
<keyword evidence="2" id="KW-0964">Secreted</keyword>
<evidence type="ECO:0000313" key="4">
    <source>
        <dbReference type="EMBL" id="KXF78558.1"/>
    </source>
</evidence>
<dbReference type="GO" id="GO:0005576">
    <property type="term" value="C:extracellular region"/>
    <property type="evidence" value="ECO:0007669"/>
    <property type="project" value="UniProtKB-SubCell"/>
</dbReference>
<name>A0A135HZH4_9HYPH</name>
<dbReference type="Proteomes" id="UP000070107">
    <property type="component" value="Unassembled WGS sequence"/>
</dbReference>
<dbReference type="SMART" id="SM00710">
    <property type="entry name" value="PbH1"/>
    <property type="match status" value="7"/>
</dbReference>